<gene>
    <name evidence="8" type="ORF">cand_008680</name>
</gene>
<dbReference type="GO" id="GO:0005886">
    <property type="term" value="C:plasma membrane"/>
    <property type="evidence" value="ECO:0007669"/>
    <property type="project" value="TreeGrafter"/>
</dbReference>
<evidence type="ECO:0000256" key="3">
    <source>
        <dbReference type="ARBA" id="ARBA00022448"/>
    </source>
</evidence>
<keyword evidence="4 7" id="KW-0812">Transmembrane</keyword>
<dbReference type="RefSeq" id="XP_067067831.1">
    <property type="nucleotide sequence ID" value="XM_067211108.1"/>
</dbReference>
<name>A0A1J4MP15_9CRYT</name>
<dbReference type="Proteomes" id="UP000186804">
    <property type="component" value="Unassembled WGS sequence"/>
</dbReference>
<feature type="transmembrane region" description="Helical" evidence="7">
    <location>
        <begin position="346"/>
        <end position="364"/>
    </location>
</feature>
<protein>
    <submittedName>
        <fullName evidence="8">Nucleoside transporter family protein</fullName>
    </submittedName>
</protein>
<feature type="transmembrane region" description="Helical" evidence="7">
    <location>
        <begin position="166"/>
        <end position="186"/>
    </location>
</feature>
<feature type="transmembrane region" description="Helical" evidence="7">
    <location>
        <begin position="34"/>
        <end position="58"/>
    </location>
</feature>
<feature type="transmembrane region" description="Helical" evidence="7">
    <location>
        <begin position="195"/>
        <end position="215"/>
    </location>
</feature>
<dbReference type="EMBL" id="LRBS01000070">
    <property type="protein sequence ID" value="OII75985.1"/>
    <property type="molecule type" value="Genomic_DNA"/>
</dbReference>
<sequence length="445" mass="50023">MRNKVRRGSELLVNSENPFIGYIIPKNERIYGKIMFNIFGVASLFTWNVYLSCCGILNRDLFPNMGFIQYIQTSYMTSVLVGNLTMVMGLTHLFDPHRCTVMLNCMGAIQSTIVAISIWLLFGSFSGCLINIVVTALVAFSCAILIPETFTLASIMPENFCLDVSFGQGLSGVITFVLTFILDMLLPSTILGRRILVTTLFIMSTIISLTAAGLAQTLTKLPWSYSVIAEMRRSSIYSLESSLPRTSRISYAESAISAPISIESEYNVEYSTFKVSTLIWQQLYNIFMTFLVTLTVFPTICTQWEAFNIPERYSNLFTILLVGIFHLGDILGRYLPRFGIFIPPSFLWVLTTARLAFIPLYAHLKSAPTTNIIGSIWFKFLTQFLLALTNGCCAYLAFIYGPDAVYQRQNKEKASFLLAIYNVVGMTAGSWLMNLLIWVGFFQLN</sequence>
<dbReference type="VEuPathDB" id="CryptoDB:cand_008680"/>
<feature type="transmembrane region" description="Helical" evidence="7">
    <location>
        <begin position="313"/>
        <end position="334"/>
    </location>
</feature>
<dbReference type="PANTHER" id="PTHR10332">
    <property type="entry name" value="EQUILIBRATIVE NUCLEOSIDE TRANSPORTER"/>
    <property type="match status" value="1"/>
</dbReference>
<evidence type="ECO:0000256" key="2">
    <source>
        <dbReference type="ARBA" id="ARBA00007965"/>
    </source>
</evidence>
<organism evidence="8 9">
    <name type="scientific">Cryptosporidium andersoni</name>
    <dbReference type="NCBI Taxonomy" id="117008"/>
    <lineage>
        <taxon>Eukaryota</taxon>
        <taxon>Sar</taxon>
        <taxon>Alveolata</taxon>
        <taxon>Apicomplexa</taxon>
        <taxon>Conoidasida</taxon>
        <taxon>Coccidia</taxon>
        <taxon>Eucoccidiorida</taxon>
        <taxon>Eimeriorina</taxon>
        <taxon>Cryptosporidiidae</taxon>
        <taxon>Cryptosporidium</taxon>
    </lineage>
</organism>
<keyword evidence="5 7" id="KW-1133">Transmembrane helix</keyword>
<dbReference type="GO" id="GO:0005337">
    <property type="term" value="F:nucleoside transmembrane transporter activity"/>
    <property type="evidence" value="ECO:0007669"/>
    <property type="project" value="InterPro"/>
</dbReference>
<dbReference type="InterPro" id="IPR002259">
    <property type="entry name" value="Eqnu_transpt"/>
</dbReference>
<evidence type="ECO:0000256" key="7">
    <source>
        <dbReference type="SAM" id="Phobius"/>
    </source>
</evidence>
<evidence type="ECO:0000256" key="6">
    <source>
        <dbReference type="ARBA" id="ARBA00023136"/>
    </source>
</evidence>
<evidence type="ECO:0000256" key="4">
    <source>
        <dbReference type="ARBA" id="ARBA00022692"/>
    </source>
</evidence>
<evidence type="ECO:0000256" key="1">
    <source>
        <dbReference type="ARBA" id="ARBA00004141"/>
    </source>
</evidence>
<feature type="transmembrane region" description="Helical" evidence="7">
    <location>
        <begin position="420"/>
        <end position="442"/>
    </location>
</feature>
<evidence type="ECO:0000313" key="8">
    <source>
        <dbReference type="EMBL" id="OII75985.1"/>
    </source>
</evidence>
<dbReference type="GeneID" id="92365053"/>
<dbReference type="OrthoDB" id="427043at2759"/>
<accession>A0A1J4MP15</accession>
<keyword evidence="9" id="KW-1185">Reference proteome</keyword>
<feature type="transmembrane region" description="Helical" evidence="7">
    <location>
        <begin position="283"/>
        <end position="301"/>
    </location>
</feature>
<feature type="transmembrane region" description="Helical" evidence="7">
    <location>
        <begin position="113"/>
        <end position="146"/>
    </location>
</feature>
<keyword evidence="3" id="KW-0813">Transport</keyword>
<comment type="caution">
    <text evidence="8">The sequence shown here is derived from an EMBL/GenBank/DDBJ whole genome shotgun (WGS) entry which is preliminary data.</text>
</comment>
<feature type="transmembrane region" description="Helical" evidence="7">
    <location>
        <begin position="376"/>
        <end position="400"/>
    </location>
</feature>
<reference evidence="8 9" key="1">
    <citation type="submission" date="2016-10" db="EMBL/GenBank/DDBJ databases">
        <title>Reductive evolution of mitochondrial metabolism and differential evolution of invasion-related proteins in Cryptosporidium.</title>
        <authorList>
            <person name="Liu S."/>
            <person name="Roellig D.M."/>
            <person name="Guo Y."/>
            <person name="Li N."/>
            <person name="Frace M.A."/>
            <person name="Tang K."/>
            <person name="Zhang L."/>
            <person name="Feng Y."/>
            <person name="Xiao L."/>
        </authorList>
    </citation>
    <scope>NUCLEOTIDE SEQUENCE [LARGE SCALE GENOMIC DNA]</scope>
    <source>
        <strain evidence="8">30847</strain>
    </source>
</reference>
<evidence type="ECO:0000256" key="5">
    <source>
        <dbReference type="ARBA" id="ARBA00022989"/>
    </source>
</evidence>
<dbReference type="AlphaFoldDB" id="A0A1J4MP15"/>
<comment type="similarity">
    <text evidence="2">Belongs to the SLC29A/ENT transporter (TC 2.A.57) family.</text>
</comment>
<dbReference type="Pfam" id="PF01733">
    <property type="entry name" value="Nucleoside_tran"/>
    <property type="match status" value="1"/>
</dbReference>
<dbReference type="PRINTS" id="PR01130">
    <property type="entry name" value="DERENTRNSPRT"/>
</dbReference>
<evidence type="ECO:0000313" key="9">
    <source>
        <dbReference type="Proteomes" id="UP000186804"/>
    </source>
</evidence>
<comment type="subcellular location">
    <subcellularLocation>
        <location evidence="1">Membrane</location>
        <topology evidence="1">Multi-pass membrane protein</topology>
    </subcellularLocation>
</comment>
<keyword evidence="6 7" id="KW-0472">Membrane</keyword>
<dbReference type="PANTHER" id="PTHR10332:SF10">
    <property type="entry name" value="EQUILIBRATIVE NUCLEOSIDE TRANSPORTER 4"/>
    <property type="match status" value="1"/>
</dbReference>
<proteinExistence type="inferred from homology"/>